<dbReference type="Proteomes" id="UP000184267">
    <property type="component" value="Unassembled WGS sequence"/>
</dbReference>
<sequence>MTPRFLKAFLFSVFSLFLLGSLALLHPPSRTYVDTWTGDLFGEGGMVPPPSPTHGVHGEVIMGKLGNATAKYADM</sequence>
<evidence type="ECO:0000256" key="1">
    <source>
        <dbReference type="SAM" id="SignalP"/>
    </source>
</evidence>
<proteinExistence type="predicted"/>
<dbReference type="STRING" id="154538.A0A1M2W1Y7"/>
<keyword evidence="1" id="KW-0732">Signal</keyword>
<keyword evidence="3" id="KW-1185">Reference proteome</keyword>
<evidence type="ECO:0000313" key="2">
    <source>
        <dbReference type="EMBL" id="OJT13793.1"/>
    </source>
</evidence>
<protein>
    <recommendedName>
        <fullName evidence="4">Transmembrane protein</fullName>
    </recommendedName>
</protein>
<comment type="caution">
    <text evidence="2">The sequence shown here is derived from an EMBL/GenBank/DDBJ whole genome shotgun (WGS) entry which is preliminary data.</text>
</comment>
<reference evidence="2 3" key="1">
    <citation type="submission" date="2016-10" db="EMBL/GenBank/DDBJ databases">
        <title>Genome sequence of the basidiomycete white-rot fungus Trametes pubescens.</title>
        <authorList>
            <person name="Makela M.R."/>
            <person name="Granchi Z."/>
            <person name="Peng M."/>
            <person name="De Vries R.P."/>
            <person name="Grigoriev I."/>
            <person name="Riley R."/>
            <person name="Hilden K."/>
        </authorList>
    </citation>
    <scope>NUCLEOTIDE SEQUENCE [LARGE SCALE GENOMIC DNA]</scope>
    <source>
        <strain evidence="2 3">FBCC735</strain>
    </source>
</reference>
<dbReference type="OrthoDB" id="59470at2759"/>
<dbReference type="AlphaFoldDB" id="A0A1M2W1Y7"/>
<accession>A0A1M2W1Y7</accession>
<evidence type="ECO:0000313" key="3">
    <source>
        <dbReference type="Proteomes" id="UP000184267"/>
    </source>
</evidence>
<gene>
    <name evidence="2" type="ORF">TRAPUB_9640</name>
</gene>
<name>A0A1M2W1Y7_TRAPU</name>
<feature type="chain" id="PRO_5012792863" description="Transmembrane protein" evidence="1">
    <location>
        <begin position="24"/>
        <end position="75"/>
    </location>
</feature>
<dbReference type="EMBL" id="MNAD01000360">
    <property type="protein sequence ID" value="OJT13793.1"/>
    <property type="molecule type" value="Genomic_DNA"/>
</dbReference>
<evidence type="ECO:0008006" key="4">
    <source>
        <dbReference type="Google" id="ProtNLM"/>
    </source>
</evidence>
<organism evidence="2 3">
    <name type="scientific">Trametes pubescens</name>
    <name type="common">White-rot fungus</name>
    <dbReference type="NCBI Taxonomy" id="154538"/>
    <lineage>
        <taxon>Eukaryota</taxon>
        <taxon>Fungi</taxon>
        <taxon>Dikarya</taxon>
        <taxon>Basidiomycota</taxon>
        <taxon>Agaricomycotina</taxon>
        <taxon>Agaricomycetes</taxon>
        <taxon>Polyporales</taxon>
        <taxon>Polyporaceae</taxon>
        <taxon>Trametes</taxon>
    </lineage>
</organism>
<feature type="signal peptide" evidence="1">
    <location>
        <begin position="1"/>
        <end position="23"/>
    </location>
</feature>